<reference evidence="5 6" key="1">
    <citation type="submission" date="2024-09" db="EMBL/GenBank/DDBJ databases">
        <authorList>
            <person name="Sun Q."/>
            <person name="Mori K."/>
        </authorList>
    </citation>
    <scope>NUCLEOTIDE SEQUENCE [LARGE SCALE GENOMIC DNA]</scope>
    <source>
        <strain evidence="5 6">KCTC 23076</strain>
    </source>
</reference>
<dbReference type="EMBL" id="JBHLTG010000001">
    <property type="protein sequence ID" value="MFC0677869.1"/>
    <property type="molecule type" value="Genomic_DNA"/>
</dbReference>
<evidence type="ECO:0000259" key="3">
    <source>
        <dbReference type="Pfam" id="PF16370"/>
    </source>
</evidence>
<dbReference type="SUPFAM" id="SSF56300">
    <property type="entry name" value="Metallo-dependent phosphatases"/>
    <property type="match status" value="1"/>
</dbReference>
<feature type="domain" description="Calcineurin-like phosphoesterase" evidence="2">
    <location>
        <begin position="165"/>
        <end position="327"/>
    </location>
</feature>
<dbReference type="Pfam" id="PF16370">
    <property type="entry name" value="MetallophosC"/>
    <property type="match status" value="1"/>
</dbReference>
<dbReference type="Proteomes" id="UP001589896">
    <property type="component" value="Unassembled WGS sequence"/>
</dbReference>
<dbReference type="Pfam" id="PF00149">
    <property type="entry name" value="Metallophos"/>
    <property type="match status" value="1"/>
</dbReference>
<dbReference type="InterPro" id="IPR032288">
    <property type="entry name" value="Metallophos_C"/>
</dbReference>
<dbReference type="RefSeq" id="WP_386666944.1">
    <property type="nucleotide sequence ID" value="NZ_JBHLTG010000001.1"/>
</dbReference>
<dbReference type="InterPro" id="IPR051918">
    <property type="entry name" value="STPP_CPPED1"/>
</dbReference>
<sequence length="533" mass="58058">MRALLSTLLLFAGGVSTAAASCLTGTVFEDRDGDGVRDAREPGLPRVLVSDGVELVRTGTGGEYRLPAASERPVFVIKPPTHSFAVAGPVGPGFWQMPSDAQAQRCDFALKRRSKVGPVLDVLVFADPQAQSEVDVDYYKRDIVESVLRDTAATPANAGASGAAPAADLGLTLGDVVARGRTDLYPSLDKATARLQTPWLHVPGNHDMDSGAGGDADALHSFVQHYGPDTFAWEEPQATFVLLDDVIRLPPGQQPAYVGGLREEQFTFLERYLATVPTDRLLVVALHIPLFDAAPGRETFRRADRERLFSLLQRFPKRLVLSGHSHAQRHHLHDASSGWTGAEPLHEFNVGAASGAYWSGVKDAAGIPDATMSDGTPNGYARLRVDVDGDYRLSWHPARLANDDPATTSAMHLHAPRVLRRGAYPAWGVYANVYMGRPDSRVEYRVDDGRWRPMQRVEAPDPRLLAQNVADDAATALRGYDRSPEATPSPHLWRGALPTDLGVGEHRIEVRTVDPWLGEQRAKTSYRLEDAAP</sequence>
<evidence type="ECO:0000256" key="1">
    <source>
        <dbReference type="SAM" id="SignalP"/>
    </source>
</evidence>
<dbReference type="InterPro" id="IPR004843">
    <property type="entry name" value="Calcineurin-like_PHP"/>
</dbReference>
<dbReference type="Pfam" id="PF16371">
    <property type="entry name" value="MetallophosN"/>
    <property type="match status" value="1"/>
</dbReference>
<comment type="caution">
    <text evidence="5">The sequence shown here is derived from an EMBL/GenBank/DDBJ whole genome shotgun (WGS) entry which is preliminary data.</text>
</comment>
<feature type="domain" description="Calcineurin-like phosphoesterase C-terminal" evidence="3">
    <location>
        <begin position="347"/>
        <end position="516"/>
    </location>
</feature>
<evidence type="ECO:0000259" key="4">
    <source>
        <dbReference type="Pfam" id="PF16371"/>
    </source>
</evidence>
<organism evidence="5 6">
    <name type="scientific">Lysobacter korlensis</name>
    <dbReference type="NCBI Taxonomy" id="553636"/>
    <lineage>
        <taxon>Bacteria</taxon>
        <taxon>Pseudomonadati</taxon>
        <taxon>Pseudomonadota</taxon>
        <taxon>Gammaproteobacteria</taxon>
        <taxon>Lysobacterales</taxon>
        <taxon>Lysobacteraceae</taxon>
        <taxon>Lysobacter</taxon>
    </lineage>
</organism>
<feature type="chain" id="PRO_5046044564" evidence="1">
    <location>
        <begin position="21"/>
        <end position="533"/>
    </location>
</feature>
<gene>
    <name evidence="5" type="ORF">ACFFGH_08460</name>
</gene>
<protein>
    <submittedName>
        <fullName evidence="5">Calcineurin-like phosphoesterase C-terminal domain-containing protein</fullName>
    </submittedName>
</protein>
<dbReference type="Gene3D" id="3.60.21.10">
    <property type="match status" value="1"/>
</dbReference>
<dbReference type="PROSITE" id="PS51257">
    <property type="entry name" value="PROKAR_LIPOPROTEIN"/>
    <property type="match status" value="1"/>
</dbReference>
<evidence type="ECO:0000259" key="2">
    <source>
        <dbReference type="Pfam" id="PF00149"/>
    </source>
</evidence>
<feature type="signal peptide" evidence="1">
    <location>
        <begin position="1"/>
        <end position="20"/>
    </location>
</feature>
<feature type="domain" description="Calcineurin-like phosphoesterase N-terminal" evidence="4">
    <location>
        <begin position="39"/>
        <end position="110"/>
    </location>
</feature>
<accession>A0ABV6RLL1</accession>
<dbReference type="InterPro" id="IPR029052">
    <property type="entry name" value="Metallo-depent_PP-like"/>
</dbReference>
<dbReference type="InterPro" id="IPR032285">
    <property type="entry name" value="Metallophos_N"/>
</dbReference>
<dbReference type="PANTHER" id="PTHR43143:SF6">
    <property type="entry name" value="BLL3016 PROTEIN"/>
    <property type="match status" value="1"/>
</dbReference>
<evidence type="ECO:0000313" key="5">
    <source>
        <dbReference type="EMBL" id="MFC0677869.1"/>
    </source>
</evidence>
<evidence type="ECO:0000313" key="6">
    <source>
        <dbReference type="Proteomes" id="UP001589896"/>
    </source>
</evidence>
<keyword evidence="6" id="KW-1185">Reference proteome</keyword>
<proteinExistence type="predicted"/>
<keyword evidence="1" id="KW-0732">Signal</keyword>
<dbReference type="PANTHER" id="PTHR43143">
    <property type="entry name" value="METALLOPHOSPHOESTERASE, CALCINEURIN SUPERFAMILY"/>
    <property type="match status" value="1"/>
</dbReference>
<name>A0ABV6RLL1_9GAMM</name>